<evidence type="ECO:0000256" key="5">
    <source>
        <dbReference type="ARBA" id="ARBA00023043"/>
    </source>
</evidence>
<accession>A0A5C7IB55</accession>
<dbReference type="SUPFAM" id="SSF48403">
    <property type="entry name" value="Ankyrin repeat"/>
    <property type="match status" value="1"/>
</dbReference>
<gene>
    <name evidence="9" type="ORF">EZV62_007234</name>
</gene>
<evidence type="ECO:0000256" key="7">
    <source>
        <dbReference type="SAM" id="Phobius"/>
    </source>
</evidence>
<dbReference type="AlphaFoldDB" id="A0A5C7IB55"/>
<evidence type="ECO:0000259" key="8">
    <source>
        <dbReference type="Pfam" id="PF13962"/>
    </source>
</evidence>
<evidence type="ECO:0000256" key="6">
    <source>
        <dbReference type="ARBA" id="ARBA00023136"/>
    </source>
</evidence>
<name>A0A5C7IB55_9ROSI</name>
<protein>
    <recommendedName>
        <fullName evidence="8">PGG domain-containing protein</fullName>
    </recommendedName>
</protein>
<dbReference type="InterPro" id="IPR026961">
    <property type="entry name" value="PGG_dom"/>
</dbReference>
<dbReference type="Gene3D" id="1.25.40.20">
    <property type="entry name" value="Ankyrin repeat-containing domain"/>
    <property type="match status" value="1"/>
</dbReference>
<evidence type="ECO:0000256" key="2">
    <source>
        <dbReference type="ARBA" id="ARBA00022692"/>
    </source>
</evidence>
<evidence type="ECO:0000313" key="9">
    <source>
        <dbReference type="EMBL" id="TXG65959.1"/>
    </source>
</evidence>
<keyword evidence="4 7" id="KW-1133">Transmembrane helix</keyword>
<dbReference type="PANTHER" id="PTHR24186:SF53">
    <property type="entry name" value="PGG DOMAIN-CONTAINING PROTEIN"/>
    <property type="match status" value="1"/>
</dbReference>
<feature type="transmembrane region" description="Helical" evidence="7">
    <location>
        <begin position="164"/>
        <end position="185"/>
    </location>
</feature>
<keyword evidence="3" id="KW-0677">Repeat</keyword>
<dbReference type="OrthoDB" id="10040922at2759"/>
<keyword evidence="6 7" id="KW-0472">Membrane</keyword>
<evidence type="ECO:0000256" key="4">
    <source>
        <dbReference type="ARBA" id="ARBA00022989"/>
    </source>
</evidence>
<evidence type="ECO:0000256" key="1">
    <source>
        <dbReference type="ARBA" id="ARBA00004141"/>
    </source>
</evidence>
<feature type="domain" description="PGG" evidence="8">
    <location>
        <begin position="154"/>
        <end position="234"/>
    </location>
</feature>
<organism evidence="9 10">
    <name type="scientific">Acer yangbiense</name>
    <dbReference type="NCBI Taxonomy" id="1000413"/>
    <lineage>
        <taxon>Eukaryota</taxon>
        <taxon>Viridiplantae</taxon>
        <taxon>Streptophyta</taxon>
        <taxon>Embryophyta</taxon>
        <taxon>Tracheophyta</taxon>
        <taxon>Spermatophyta</taxon>
        <taxon>Magnoliopsida</taxon>
        <taxon>eudicotyledons</taxon>
        <taxon>Gunneridae</taxon>
        <taxon>Pentapetalae</taxon>
        <taxon>rosids</taxon>
        <taxon>malvids</taxon>
        <taxon>Sapindales</taxon>
        <taxon>Sapindaceae</taxon>
        <taxon>Hippocastanoideae</taxon>
        <taxon>Acereae</taxon>
        <taxon>Acer</taxon>
    </lineage>
</organism>
<evidence type="ECO:0000256" key="3">
    <source>
        <dbReference type="ARBA" id="ARBA00022737"/>
    </source>
</evidence>
<dbReference type="InterPro" id="IPR036770">
    <property type="entry name" value="Ankyrin_rpt-contain_sf"/>
</dbReference>
<dbReference type="Pfam" id="PF13962">
    <property type="entry name" value="PGG"/>
    <property type="match status" value="1"/>
</dbReference>
<sequence>MMPLHIAIGRGYIPHVLLSRCPDCCELVDERRWNVLHFAMLSLNINSLKNLLKEYPLVRNLIYDKDVDGNTPLHFLATFRSHLLWKIKHDDKDVKLDLDVVNNQNMSVRGVRKSGSHQLKQEILKLEESVGPCKYGVVRVLKKGFRVINEERQKEYQKTKESHLIVAALIETVTFTAAFTLPGGVIQDDDNEGTAVLSKKSAFQAFVITDAIAMLLSLSAVFAHFLMLLQLRIIRKERGRSYPHFWCCMVLDPQ</sequence>
<keyword evidence="10" id="KW-1185">Reference proteome</keyword>
<keyword evidence="2 7" id="KW-0812">Transmembrane</keyword>
<dbReference type="GO" id="GO:0005886">
    <property type="term" value="C:plasma membrane"/>
    <property type="evidence" value="ECO:0007669"/>
    <property type="project" value="TreeGrafter"/>
</dbReference>
<evidence type="ECO:0000313" key="10">
    <source>
        <dbReference type="Proteomes" id="UP000323000"/>
    </source>
</evidence>
<proteinExistence type="predicted"/>
<dbReference type="Proteomes" id="UP000323000">
    <property type="component" value="Chromosome 3"/>
</dbReference>
<keyword evidence="5" id="KW-0040">ANK repeat</keyword>
<dbReference type="EMBL" id="VAHF01000003">
    <property type="protein sequence ID" value="TXG65959.1"/>
    <property type="molecule type" value="Genomic_DNA"/>
</dbReference>
<feature type="transmembrane region" description="Helical" evidence="7">
    <location>
        <begin position="205"/>
        <end position="229"/>
    </location>
</feature>
<dbReference type="PANTHER" id="PTHR24186">
    <property type="entry name" value="PROTEIN PHOSPHATASE 1 REGULATORY SUBUNIT"/>
    <property type="match status" value="1"/>
</dbReference>
<comment type="caution">
    <text evidence="9">The sequence shown here is derived from an EMBL/GenBank/DDBJ whole genome shotgun (WGS) entry which is preliminary data.</text>
</comment>
<comment type="subcellular location">
    <subcellularLocation>
        <location evidence="1">Membrane</location>
        <topology evidence="1">Multi-pass membrane protein</topology>
    </subcellularLocation>
</comment>
<reference evidence="10" key="1">
    <citation type="journal article" date="2019" name="Gigascience">
        <title>De novo genome assembly of the endangered Acer yangbiense, a plant species with extremely small populations endemic to Yunnan Province, China.</title>
        <authorList>
            <person name="Yang J."/>
            <person name="Wariss H.M."/>
            <person name="Tao L."/>
            <person name="Zhang R."/>
            <person name="Yun Q."/>
            <person name="Hollingsworth P."/>
            <person name="Dao Z."/>
            <person name="Luo G."/>
            <person name="Guo H."/>
            <person name="Ma Y."/>
            <person name="Sun W."/>
        </authorList>
    </citation>
    <scope>NUCLEOTIDE SEQUENCE [LARGE SCALE GENOMIC DNA]</scope>
    <source>
        <strain evidence="10">cv. Malutang</strain>
    </source>
</reference>